<proteinExistence type="predicted"/>
<gene>
    <name evidence="1" type="ORF">LCI18_007893</name>
</gene>
<name>A0ACD3Z7A9_FUSSC</name>
<sequence>MPTRLMDVENLRLVNSNDIPESKESRRYTVLSHPWGRSDTIPAITTANLEHKLQSGFRLDSLSTTVRDAITVTKCLGIQFLWIDAICVIQDSREDWERELALVGEVYRHAYCTIATTSTQDQSGGFLKPRLPRKFVPIYTPAGFVTYLCELVDDFEHEVDGAPLNQTAWVFQQRLLSRRTIHFAQNQFYWQCGEGIRCETLTKLSQ</sequence>
<protein>
    <submittedName>
        <fullName evidence="1">Uncharacterized protein</fullName>
    </submittedName>
</protein>
<keyword evidence="2" id="KW-1185">Reference proteome</keyword>
<dbReference type="Proteomes" id="UP000830768">
    <property type="component" value="Chromosome 6"/>
</dbReference>
<organism evidence="1 2">
    <name type="scientific">Fusarium solani subsp. cucurbitae</name>
    <name type="common">Neocosmosporum cucurbitae</name>
    <dbReference type="NCBI Taxonomy" id="2747967"/>
    <lineage>
        <taxon>Eukaryota</taxon>
        <taxon>Fungi</taxon>
        <taxon>Dikarya</taxon>
        <taxon>Ascomycota</taxon>
        <taxon>Pezizomycotina</taxon>
        <taxon>Sordariomycetes</taxon>
        <taxon>Hypocreomycetidae</taxon>
        <taxon>Hypocreales</taxon>
        <taxon>Nectriaceae</taxon>
        <taxon>Fusarium</taxon>
        <taxon>Fusarium solani species complex</taxon>
    </lineage>
</organism>
<evidence type="ECO:0000313" key="2">
    <source>
        <dbReference type="Proteomes" id="UP000830768"/>
    </source>
</evidence>
<dbReference type="EMBL" id="CP090035">
    <property type="protein sequence ID" value="UPK96958.1"/>
    <property type="molecule type" value="Genomic_DNA"/>
</dbReference>
<reference evidence="1" key="1">
    <citation type="submission" date="2021-11" db="EMBL/GenBank/DDBJ databases">
        <title>Fusarium solani-melongenae Genome sequencing and assembly.</title>
        <authorList>
            <person name="Xie S."/>
            <person name="Huang L."/>
            <person name="Zhang X."/>
        </authorList>
    </citation>
    <scope>NUCLEOTIDE SEQUENCE</scope>
    <source>
        <strain evidence="1">CRI 24-3</strain>
    </source>
</reference>
<accession>A0ACD3Z7A9</accession>
<evidence type="ECO:0000313" key="1">
    <source>
        <dbReference type="EMBL" id="UPK96958.1"/>
    </source>
</evidence>